<evidence type="ECO:0000313" key="3">
    <source>
        <dbReference type="Proteomes" id="UP000053676"/>
    </source>
</evidence>
<sequence>MNETVRLAGGSSISGVFVSCYNSLESCLHSCYMSCYITDYCNDSPEMVACAPALTSNFEDFHWIIFSVLNSRKSCEVSVKSENMAMSEEDRPLWERILSLDWMGIIEWIYDHLPFEIKSYIWMIILTLLFVITLCGCCCMICFCSPCCFCAIWYRRRRNRRNRGGVEFSTYPSAPPLLSKA</sequence>
<keyword evidence="1" id="KW-1133">Transmembrane helix</keyword>
<reference evidence="3" key="1">
    <citation type="journal article" date="2014" name="Nat. Genet.">
        <title>Genome of the human hookworm Necator americanus.</title>
        <authorList>
            <person name="Tang Y.T."/>
            <person name="Gao X."/>
            <person name="Rosa B.A."/>
            <person name="Abubucker S."/>
            <person name="Hallsworth-Pepin K."/>
            <person name="Martin J."/>
            <person name="Tyagi R."/>
            <person name="Heizer E."/>
            <person name="Zhang X."/>
            <person name="Bhonagiri-Palsikar V."/>
            <person name="Minx P."/>
            <person name="Warren W.C."/>
            <person name="Wang Q."/>
            <person name="Zhan B."/>
            <person name="Hotez P.J."/>
            <person name="Sternberg P.W."/>
            <person name="Dougall A."/>
            <person name="Gaze S.T."/>
            <person name="Mulvenna J."/>
            <person name="Sotillo J."/>
            <person name="Ranganathan S."/>
            <person name="Rabelo E.M."/>
            <person name="Wilson R.K."/>
            <person name="Felgner P.L."/>
            <person name="Bethony J."/>
            <person name="Hawdon J.M."/>
            <person name="Gasser R.B."/>
            <person name="Loukas A."/>
            <person name="Mitreva M."/>
        </authorList>
    </citation>
    <scope>NUCLEOTIDE SEQUENCE [LARGE SCALE GENOMIC DNA]</scope>
</reference>
<keyword evidence="1" id="KW-0472">Membrane</keyword>
<dbReference type="PROSITE" id="PS51257">
    <property type="entry name" value="PROKAR_LIPOPROTEIN"/>
    <property type="match status" value="1"/>
</dbReference>
<proteinExistence type="predicted"/>
<protein>
    <submittedName>
        <fullName evidence="2">Uncharacterized protein</fullName>
    </submittedName>
</protein>
<gene>
    <name evidence="2" type="ORF">NECAME_00681</name>
</gene>
<feature type="transmembrane region" description="Helical" evidence="1">
    <location>
        <begin position="122"/>
        <end position="154"/>
    </location>
</feature>
<evidence type="ECO:0000256" key="1">
    <source>
        <dbReference type="SAM" id="Phobius"/>
    </source>
</evidence>
<dbReference type="EMBL" id="KI660311">
    <property type="protein sequence ID" value="ETN75270.1"/>
    <property type="molecule type" value="Genomic_DNA"/>
</dbReference>
<dbReference type="Proteomes" id="UP000053676">
    <property type="component" value="Unassembled WGS sequence"/>
</dbReference>
<name>W2SZV8_NECAM</name>
<accession>W2SZV8</accession>
<dbReference type="OMA" id="GVFVSCY"/>
<keyword evidence="1" id="KW-0812">Transmembrane</keyword>
<organism evidence="2 3">
    <name type="scientific">Necator americanus</name>
    <name type="common">Human hookworm</name>
    <dbReference type="NCBI Taxonomy" id="51031"/>
    <lineage>
        <taxon>Eukaryota</taxon>
        <taxon>Metazoa</taxon>
        <taxon>Ecdysozoa</taxon>
        <taxon>Nematoda</taxon>
        <taxon>Chromadorea</taxon>
        <taxon>Rhabditida</taxon>
        <taxon>Rhabditina</taxon>
        <taxon>Rhabditomorpha</taxon>
        <taxon>Strongyloidea</taxon>
        <taxon>Ancylostomatidae</taxon>
        <taxon>Bunostominae</taxon>
        <taxon>Necator</taxon>
    </lineage>
</organism>
<keyword evidence="3" id="KW-1185">Reference proteome</keyword>
<dbReference type="OrthoDB" id="5855660at2759"/>
<dbReference type="KEGG" id="nai:NECAME_00681"/>
<dbReference type="AlphaFoldDB" id="W2SZV8"/>
<evidence type="ECO:0000313" key="2">
    <source>
        <dbReference type="EMBL" id="ETN75270.1"/>
    </source>
</evidence>